<evidence type="ECO:0000256" key="4">
    <source>
        <dbReference type="RuleBase" id="RU362027"/>
    </source>
</evidence>
<gene>
    <name evidence="6" type="ORF">Salat_2935500</name>
</gene>
<comment type="similarity">
    <text evidence="4">Belongs to the glycosyltransferase 8 family.</text>
</comment>
<proteinExistence type="inferred from homology"/>
<dbReference type="PANTHER" id="PTHR11183">
    <property type="entry name" value="GLYCOGENIN SUBFAMILY MEMBER"/>
    <property type="match status" value="1"/>
</dbReference>
<dbReference type="InterPro" id="IPR029044">
    <property type="entry name" value="Nucleotide-diphossugar_trans"/>
</dbReference>
<evidence type="ECO:0000256" key="5">
    <source>
        <dbReference type="SAM" id="Phobius"/>
    </source>
</evidence>
<evidence type="ECO:0000313" key="6">
    <source>
        <dbReference type="EMBL" id="KAK4412883.1"/>
    </source>
</evidence>
<dbReference type="CDD" id="cd02537">
    <property type="entry name" value="GT8_Glycogenin"/>
    <property type="match status" value="1"/>
</dbReference>
<name>A0AAE1XJE2_9LAMI</name>
<accession>A0AAE1XJE2</accession>
<dbReference type="Gene3D" id="3.90.550.10">
    <property type="entry name" value="Spore Coat Polysaccharide Biosynthesis Protein SpsA, Chain A"/>
    <property type="match status" value="1"/>
</dbReference>
<evidence type="ECO:0000313" key="7">
    <source>
        <dbReference type="Proteomes" id="UP001293254"/>
    </source>
</evidence>
<keyword evidence="2" id="KW-0808">Transferase</keyword>
<dbReference type="EC" id="2.4.1.-" evidence="4"/>
<dbReference type="Proteomes" id="UP001293254">
    <property type="component" value="Unassembled WGS sequence"/>
</dbReference>
<keyword evidence="1" id="KW-0328">Glycosyltransferase</keyword>
<reference evidence="6" key="2">
    <citation type="journal article" date="2024" name="Plant">
        <title>Genomic evolution and insights into agronomic trait innovations of Sesamum species.</title>
        <authorList>
            <person name="Miao H."/>
            <person name="Wang L."/>
            <person name="Qu L."/>
            <person name="Liu H."/>
            <person name="Sun Y."/>
            <person name="Le M."/>
            <person name="Wang Q."/>
            <person name="Wei S."/>
            <person name="Zheng Y."/>
            <person name="Lin W."/>
            <person name="Duan Y."/>
            <person name="Cao H."/>
            <person name="Xiong S."/>
            <person name="Wang X."/>
            <person name="Wei L."/>
            <person name="Li C."/>
            <person name="Ma Q."/>
            <person name="Ju M."/>
            <person name="Zhao R."/>
            <person name="Li G."/>
            <person name="Mu C."/>
            <person name="Tian Q."/>
            <person name="Mei H."/>
            <person name="Zhang T."/>
            <person name="Gao T."/>
            <person name="Zhang H."/>
        </authorList>
    </citation>
    <scope>NUCLEOTIDE SEQUENCE</scope>
    <source>
        <strain evidence="6">3651</strain>
    </source>
</reference>
<evidence type="ECO:0000256" key="2">
    <source>
        <dbReference type="ARBA" id="ARBA00022679"/>
    </source>
</evidence>
<dbReference type="SUPFAM" id="SSF53448">
    <property type="entry name" value="Nucleotide-diphospho-sugar transferases"/>
    <property type="match status" value="1"/>
</dbReference>
<keyword evidence="5" id="KW-0812">Transmembrane</keyword>
<keyword evidence="5" id="KW-1133">Transmembrane helix</keyword>
<protein>
    <recommendedName>
        <fullName evidence="4">Hexosyltransferase</fullName>
        <ecNumber evidence="4">2.4.1.-</ecNumber>
    </recommendedName>
</protein>
<dbReference type="GO" id="GO:0016757">
    <property type="term" value="F:glycosyltransferase activity"/>
    <property type="evidence" value="ECO:0007669"/>
    <property type="project" value="UniProtKB-KW"/>
</dbReference>
<evidence type="ECO:0000256" key="3">
    <source>
        <dbReference type="ARBA" id="ARBA00023211"/>
    </source>
</evidence>
<reference evidence="6" key="1">
    <citation type="submission" date="2020-06" db="EMBL/GenBank/DDBJ databases">
        <authorList>
            <person name="Li T."/>
            <person name="Hu X."/>
            <person name="Zhang T."/>
            <person name="Song X."/>
            <person name="Zhang H."/>
            <person name="Dai N."/>
            <person name="Sheng W."/>
            <person name="Hou X."/>
            <person name="Wei L."/>
        </authorList>
    </citation>
    <scope>NUCLEOTIDE SEQUENCE</scope>
    <source>
        <strain evidence="6">3651</strain>
        <tissue evidence="6">Leaf</tissue>
    </source>
</reference>
<dbReference type="InterPro" id="IPR050587">
    <property type="entry name" value="GNT1/Glycosyltrans_8"/>
</dbReference>
<dbReference type="InterPro" id="IPR002495">
    <property type="entry name" value="Glyco_trans_8"/>
</dbReference>
<dbReference type="EMBL" id="JACGWO010000013">
    <property type="protein sequence ID" value="KAK4412883.1"/>
    <property type="molecule type" value="Genomic_DNA"/>
</dbReference>
<comment type="caution">
    <text evidence="6">The sequence shown here is derived from an EMBL/GenBank/DDBJ whole genome shotgun (WGS) entry which is preliminary data.</text>
</comment>
<feature type="transmembrane region" description="Helical" evidence="5">
    <location>
        <begin position="12"/>
        <end position="32"/>
    </location>
</feature>
<keyword evidence="5" id="KW-0472">Membrane</keyword>
<sequence length="583" mass="68176">MASMLSKWKHLTFPLLMLPIPLLFLITNYLFFTINNTRHLQDEFQNVTTSYLSSLRNPEWFEVVSREIMRDEKIKMGLSNMDRISDELHTRARKNTTTYLRSVRNPEWFEVVVREFKDEKINIGLVNIDEEIMDGIRANAKLVKVHFDPVGKDDIQWSDLAPERIDENSKCPDIPMPRFEDYEQLDVVVARVPRTECKDGGSRNVFRLQVNLVVANLLVRSARKDNRPVLAVFVESCDPMWEIFRCDDLLWNIGNSWVYKPELTRINQIVLMPIGPCQFLPPFSHHGEEAWTKLKHIANQTNHHLQRPREAYITILHTSEDYVCGAIVLAQSIIQSNSTKDLVLLADDNISPESISGLRAAGWKTKRIRRIRSPYSRKHAYNEWNYSKLRIWQLKQLYDKLIFIDADLLVNRNLDEFFAYPQLTAAGNYQKHLFNSGLMLVEPSQCTFDVLIKKMRVVESYNGGDQGFLNEMFVWWHRLPAQLNYLKVFVDPNDHLHWINNEVYAVHYTGLKPWKCFKQLDCNWDVERFHRYASSSAHRMWWRVYRAMPKKLRPYCPQGGHGIKNSANLSATKGHPAVSIKGL</sequence>
<keyword evidence="3" id="KW-0464">Manganese</keyword>
<organism evidence="6 7">
    <name type="scientific">Sesamum alatum</name>
    <dbReference type="NCBI Taxonomy" id="300844"/>
    <lineage>
        <taxon>Eukaryota</taxon>
        <taxon>Viridiplantae</taxon>
        <taxon>Streptophyta</taxon>
        <taxon>Embryophyta</taxon>
        <taxon>Tracheophyta</taxon>
        <taxon>Spermatophyta</taxon>
        <taxon>Magnoliopsida</taxon>
        <taxon>eudicotyledons</taxon>
        <taxon>Gunneridae</taxon>
        <taxon>Pentapetalae</taxon>
        <taxon>asterids</taxon>
        <taxon>lamiids</taxon>
        <taxon>Lamiales</taxon>
        <taxon>Pedaliaceae</taxon>
        <taxon>Sesamum</taxon>
    </lineage>
</organism>
<dbReference type="AlphaFoldDB" id="A0AAE1XJE2"/>
<dbReference type="Pfam" id="PF01501">
    <property type="entry name" value="Glyco_transf_8"/>
    <property type="match status" value="1"/>
</dbReference>
<evidence type="ECO:0000256" key="1">
    <source>
        <dbReference type="ARBA" id="ARBA00022676"/>
    </source>
</evidence>
<keyword evidence="7" id="KW-1185">Reference proteome</keyword>